<name>A0A448WHJ8_9PLAT</name>
<sequence>MVSTSTSESVSFLSQLSLDLCASILLASESKHVISSIGWSVGSCIDCLTLSPGNRDTDPPAEEEINKLEECCPEAESRLTGCSGNGGGNNDRNGVAWGLIILSADKMNGQV</sequence>
<protein>
    <submittedName>
        <fullName evidence="1">Uncharacterized protein</fullName>
    </submittedName>
</protein>
<dbReference type="EMBL" id="CAAALY010012857">
    <property type="protein sequence ID" value="VEL11790.1"/>
    <property type="molecule type" value="Genomic_DNA"/>
</dbReference>
<dbReference type="Proteomes" id="UP000784294">
    <property type="component" value="Unassembled WGS sequence"/>
</dbReference>
<organism evidence="1 2">
    <name type="scientific">Protopolystoma xenopodis</name>
    <dbReference type="NCBI Taxonomy" id="117903"/>
    <lineage>
        <taxon>Eukaryota</taxon>
        <taxon>Metazoa</taxon>
        <taxon>Spiralia</taxon>
        <taxon>Lophotrochozoa</taxon>
        <taxon>Platyhelminthes</taxon>
        <taxon>Monogenea</taxon>
        <taxon>Polyopisthocotylea</taxon>
        <taxon>Polystomatidea</taxon>
        <taxon>Polystomatidae</taxon>
        <taxon>Protopolystoma</taxon>
    </lineage>
</organism>
<comment type="caution">
    <text evidence="1">The sequence shown here is derived from an EMBL/GenBank/DDBJ whole genome shotgun (WGS) entry which is preliminary data.</text>
</comment>
<evidence type="ECO:0000313" key="2">
    <source>
        <dbReference type="Proteomes" id="UP000784294"/>
    </source>
</evidence>
<evidence type="ECO:0000313" key="1">
    <source>
        <dbReference type="EMBL" id="VEL11790.1"/>
    </source>
</evidence>
<accession>A0A448WHJ8</accession>
<proteinExistence type="predicted"/>
<dbReference type="AlphaFoldDB" id="A0A448WHJ8"/>
<reference evidence="1" key="1">
    <citation type="submission" date="2018-11" db="EMBL/GenBank/DDBJ databases">
        <authorList>
            <consortium name="Pathogen Informatics"/>
        </authorList>
    </citation>
    <scope>NUCLEOTIDE SEQUENCE</scope>
</reference>
<keyword evidence="2" id="KW-1185">Reference proteome</keyword>
<gene>
    <name evidence="1" type="ORF">PXEA_LOCUS5230</name>
</gene>